<proteinExistence type="predicted"/>
<keyword evidence="8" id="KW-1185">Reference proteome</keyword>
<evidence type="ECO:0000256" key="1">
    <source>
        <dbReference type="ARBA" id="ARBA00004123"/>
    </source>
</evidence>
<organism evidence="7 8">
    <name type="scientific">Maudiozyma exigua</name>
    <name type="common">Yeast</name>
    <name type="synonym">Kazachstania exigua</name>
    <dbReference type="NCBI Taxonomy" id="34358"/>
    <lineage>
        <taxon>Eukaryota</taxon>
        <taxon>Fungi</taxon>
        <taxon>Dikarya</taxon>
        <taxon>Ascomycota</taxon>
        <taxon>Saccharomycotina</taxon>
        <taxon>Saccharomycetes</taxon>
        <taxon>Saccharomycetales</taxon>
        <taxon>Saccharomycetaceae</taxon>
        <taxon>Maudiozyma</taxon>
    </lineage>
</organism>
<evidence type="ECO:0000256" key="5">
    <source>
        <dbReference type="ARBA" id="ARBA00023242"/>
    </source>
</evidence>
<dbReference type="GO" id="GO:0034657">
    <property type="term" value="C:GID complex"/>
    <property type="evidence" value="ECO:0007669"/>
    <property type="project" value="TreeGrafter"/>
</dbReference>
<feature type="region of interest" description="Disordered" evidence="6">
    <location>
        <begin position="761"/>
        <end position="785"/>
    </location>
</feature>
<dbReference type="OrthoDB" id="5559898at2759"/>
<reference evidence="7 8" key="1">
    <citation type="submission" date="2020-11" db="EMBL/GenBank/DDBJ databases">
        <title>Kefir isolates.</title>
        <authorList>
            <person name="Marcisauskas S."/>
            <person name="Kim Y."/>
            <person name="Blasche S."/>
        </authorList>
    </citation>
    <scope>NUCLEOTIDE SEQUENCE [LARGE SCALE GENOMIC DNA]</scope>
    <source>
        <strain evidence="7 8">OG2</strain>
    </source>
</reference>
<protein>
    <submittedName>
        <fullName evidence="7">Glucose-induced degradation complex subunit vid28</fullName>
    </submittedName>
</protein>
<name>A0A9P7B306_MAUEX</name>
<dbReference type="SUPFAM" id="SSF48371">
    <property type="entry name" value="ARM repeat"/>
    <property type="match status" value="1"/>
</dbReference>
<dbReference type="GO" id="GO:0043161">
    <property type="term" value="P:proteasome-mediated ubiquitin-dependent protein catabolic process"/>
    <property type="evidence" value="ECO:0007669"/>
    <property type="project" value="TreeGrafter"/>
</dbReference>
<feature type="compositionally biased region" description="Low complexity" evidence="6">
    <location>
        <begin position="763"/>
        <end position="772"/>
    </location>
</feature>
<comment type="subcellular location">
    <subcellularLocation>
        <location evidence="2">Cytoplasm</location>
    </subcellularLocation>
    <subcellularLocation>
        <location evidence="1">Nucleus</location>
    </subcellularLocation>
</comment>
<evidence type="ECO:0000313" key="7">
    <source>
        <dbReference type="EMBL" id="KAG0655773.1"/>
    </source>
</evidence>
<dbReference type="GO" id="GO:0005737">
    <property type="term" value="C:cytoplasm"/>
    <property type="evidence" value="ECO:0007669"/>
    <property type="project" value="UniProtKB-SubCell"/>
</dbReference>
<dbReference type="InterPro" id="IPR011989">
    <property type="entry name" value="ARM-like"/>
</dbReference>
<dbReference type="EMBL" id="PUHR01000284">
    <property type="protein sequence ID" value="KAG0655773.1"/>
    <property type="molecule type" value="Genomic_DNA"/>
</dbReference>
<evidence type="ECO:0000256" key="3">
    <source>
        <dbReference type="ARBA" id="ARBA00022490"/>
    </source>
</evidence>
<dbReference type="PANTHER" id="PTHR15651">
    <property type="entry name" value="ARMADILLO REPEAT-CONTAINING PROTEIN 8"/>
    <property type="match status" value="1"/>
</dbReference>
<dbReference type="Proteomes" id="UP000750334">
    <property type="component" value="Unassembled WGS sequence"/>
</dbReference>
<dbReference type="Gene3D" id="1.25.10.10">
    <property type="entry name" value="Leucine-rich Repeat Variant"/>
    <property type="match status" value="1"/>
</dbReference>
<dbReference type="InterPro" id="IPR038739">
    <property type="entry name" value="ARMC8/Vid28"/>
</dbReference>
<evidence type="ECO:0000256" key="2">
    <source>
        <dbReference type="ARBA" id="ARBA00004496"/>
    </source>
</evidence>
<dbReference type="PANTHER" id="PTHR15651:SF7">
    <property type="entry name" value="ARMADILLO REPEAT-CONTAINING PROTEIN 8"/>
    <property type="match status" value="1"/>
</dbReference>
<dbReference type="InterPro" id="IPR016024">
    <property type="entry name" value="ARM-type_fold"/>
</dbReference>
<evidence type="ECO:0000256" key="4">
    <source>
        <dbReference type="ARBA" id="ARBA00022737"/>
    </source>
</evidence>
<comment type="caution">
    <text evidence="7">The sequence shown here is derived from an EMBL/GenBank/DDBJ whole genome shotgun (WGS) entry which is preliminary data.</text>
</comment>
<gene>
    <name evidence="7" type="primary">VID28</name>
    <name evidence="7" type="ORF">C6P45_002902</name>
</gene>
<dbReference type="GO" id="GO:0005634">
    <property type="term" value="C:nucleus"/>
    <property type="evidence" value="ECO:0007669"/>
    <property type="project" value="UniProtKB-SubCell"/>
</dbReference>
<dbReference type="AlphaFoldDB" id="A0A9P7B306"/>
<accession>A0A9P7B306</accession>
<sequence length="862" mass="99736">MVAISKDYVTSNVLVDDDYDRVTLLVDQNKTQLNSILSISHQEELLTQHMKLDNLYLLIKLDRNIRCQIKPQFIAFVSRVLTEIKLYETLEINNVITNVKYFELLNKGIMISDSLGLVYTNLQFDLTYRFFLEMLENYDYMIPPDGNYATLIIEILKYFMFIKDQNNGEFLPIPLIQSMIKIIRRLSYKLNCTINYKYVTVSNISSHEHKDTKTEISYNISDNNMKDVITVPTPCIIENVYEIDAIQYSLAIISSKKKISDILNSLLEDTDIKIFIQSLLKHSNINLKCAALKFFLYPYFNSTTSWRDTKTLRQILPFLLSTFDFKSIPWWFDPFNNLIKLIEVYNKKMPGGNPVVTFLRKSNLVHGFMELFFIELGEPPSSNGHQRRMTQYIRFFAYCSAFDENYRLELLKNNILIKQLKHDIKEHVTLLQDFLNNIDMLASMTHKFPALYNSAKVVAWLDLLKSFSRSAAALRTTLKKNNLTKDIMTLLDLTYQISKTCYFAGAIFLQSEIKVMGLSLGILCNFIVEFSNIQYFLKDEGIVDICGEILTDPLFNPKENWVNLTRKMSFEKISVEEVKTNTLWVIRHLMYNSQNREKLALLDKISIDTILDFVNDPYWPVQQQCFQVIKNLTCNSRKVINCLLERFKNVRYMVDPVDGSRVAIGSTYLFEFLARKLTLLDAHDLAQRKTLEAILYIIVNIAAVNENKKELVLEQTDILRVMHRILSENHENSEKYGNNSELKLACLWILHNILWDSNRSDDTSNSNLSSSQDDIDSTPESMHTSGHVIRDGFVGLGTEEGRNVAPTHPSVKAVARCKRLQELGFCELVKIAATDSNINVRQKATNLDDNMFKLLDGVIYLD</sequence>
<keyword evidence="3" id="KW-0963">Cytoplasm</keyword>
<keyword evidence="5" id="KW-0539">Nucleus</keyword>
<evidence type="ECO:0000256" key="6">
    <source>
        <dbReference type="SAM" id="MobiDB-lite"/>
    </source>
</evidence>
<keyword evidence="4" id="KW-0677">Repeat</keyword>
<evidence type="ECO:0000313" key="8">
    <source>
        <dbReference type="Proteomes" id="UP000750334"/>
    </source>
</evidence>